<dbReference type="PANTHER" id="PTHR42798">
    <property type="entry name" value="LIPOPROTEIN-RELEASING SYSTEM ATP-BINDING PROTEIN LOLD"/>
    <property type="match status" value="1"/>
</dbReference>
<keyword evidence="4" id="KW-0547">Nucleotide-binding</keyword>
<dbReference type="InterPro" id="IPR003593">
    <property type="entry name" value="AAA+_ATPase"/>
</dbReference>
<evidence type="ECO:0000313" key="5">
    <source>
        <dbReference type="Proteomes" id="UP000736583"/>
    </source>
</evidence>
<dbReference type="InterPro" id="IPR003439">
    <property type="entry name" value="ABC_transporter-like_ATP-bd"/>
</dbReference>
<dbReference type="PANTHER" id="PTHR42798:SF2">
    <property type="entry name" value="ABC TRANSPORTER ATP-BINDING PROTEIN MG467-RELATED"/>
    <property type="match status" value="1"/>
</dbReference>
<evidence type="ECO:0000256" key="2">
    <source>
        <dbReference type="ARBA" id="ARBA00022448"/>
    </source>
</evidence>
<gene>
    <name evidence="4" type="ORF">KQI89_08610</name>
</gene>
<dbReference type="Pfam" id="PF00005">
    <property type="entry name" value="ABC_tran"/>
    <property type="match status" value="1"/>
</dbReference>
<dbReference type="Proteomes" id="UP000736583">
    <property type="component" value="Unassembled WGS sequence"/>
</dbReference>
<dbReference type="InterPro" id="IPR017871">
    <property type="entry name" value="ABC_transporter-like_CS"/>
</dbReference>
<dbReference type="InterPro" id="IPR017911">
    <property type="entry name" value="MacB-like_ATP-bd"/>
</dbReference>
<dbReference type="EMBL" id="JAHLQL010000002">
    <property type="protein sequence ID" value="MBU5591826.1"/>
    <property type="molecule type" value="Genomic_DNA"/>
</dbReference>
<evidence type="ECO:0000313" key="4">
    <source>
        <dbReference type="EMBL" id="MBU5591826.1"/>
    </source>
</evidence>
<feature type="domain" description="ABC transporter" evidence="3">
    <location>
        <begin position="4"/>
        <end position="214"/>
    </location>
</feature>
<dbReference type="PROSITE" id="PS00211">
    <property type="entry name" value="ABC_TRANSPORTER_1"/>
    <property type="match status" value="1"/>
</dbReference>
<dbReference type="GO" id="GO:0005524">
    <property type="term" value="F:ATP binding"/>
    <property type="evidence" value="ECO:0007669"/>
    <property type="project" value="UniProtKB-KW"/>
</dbReference>
<dbReference type="PROSITE" id="PS50893">
    <property type="entry name" value="ABC_TRANSPORTER_2"/>
    <property type="match status" value="1"/>
</dbReference>
<keyword evidence="4" id="KW-0067">ATP-binding</keyword>
<dbReference type="NCBIfam" id="TIGR03608">
    <property type="entry name" value="L_ocin_972_ABC"/>
    <property type="match status" value="1"/>
</dbReference>
<name>A0ABS6F015_9CLOT</name>
<dbReference type="SMART" id="SM00382">
    <property type="entry name" value="AAA"/>
    <property type="match status" value="1"/>
</dbReference>
<keyword evidence="5" id="KW-1185">Reference proteome</keyword>
<protein>
    <submittedName>
        <fullName evidence="4">ABC transporter ATP-binding protein</fullName>
    </submittedName>
</protein>
<keyword evidence="2" id="KW-0813">Transport</keyword>
<comment type="similarity">
    <text evidence="1">Belongs to the ABC transporter superfamily.</text>
</comment>
<dbReference type="InterPro" id="IPR019895">
    <property type="entry name" value="L_ocin_972_ABC"/>
</dbReference>
<sequence length="214" mass="24025">MSLIELNKITKKYGEKTILKDFSLKVESGDFIALMGDSGCGKSTLLNIIGLLEEFDDGELIIDGESSPYPNSSGANKILREKISYLFQNFALVDEETVEYNLKLGCKYVKGSKKEKELSISETLKHVGLNGYEKRKIYELSGGEQQRVAMARIMLKPSKIILADEPTGSLDEKNRDVVLDLLKTLNKEGKTIVLVTHDRYVASQCHRIINIYNN</sequence>
<reference evidence="4 5" key="1">
    <citation type="submission" date="2021-06" db="EMBL/GenBank/DDBJ databases">
        <authorList>
            <person name="Sun Q."/>
            <person name="Li D."/>
        </authorList>
    </citation>
    <scope>NUCLEOTIDE SEQUENCE [LARGE SCALE GENOMIC DNA]</scope>
    <source>
        <strain evidence="4 5">MSJ-4</strain>
    </source>
</reference>
<comment type="caution">
    <text evidence="4">The sequence shown here is derived from an EMBL/GenBank/DDBJ whole genome shotgun (WGS) entry which is preliminary data.</text>
</comment>
<dbReference type="RefSeq" id="WP_216456764.1">
    <property type="nucleotide sequence ID" value="NZ_JAHLQL010000002.1"/>
</dbReference>
<dbReference type="CDD" id="cd03255">
    <property type="entry name" value="ABC_MJ0796_LolCDE_FtsE"/>
    <property type="match status" value="1"/>
</dbReference>
<evidence type="ECO:0000259" key="3">
    <source>
        <dbReference type="PROSITE" id="PS50893"/>
    </source>
</evidence>
<organism evidence="4 5">
    <name type="scientific">Clostridium simiarum</name>
    <dbReference type="NCBI Taxonomy" id="2841506"/>
    <lineage>
        <taxon>Bacteria</taxon>
        <taxon>Bacillati</taxon>
        <taxon>Bacillota</taxon>
        <taxon>Clostridia</taxon>
        <taxon>Eubacteriales</taxon>
        <taxon>Clostridiaceae</taxon>
        <taxon>Clostridium</taxon>
    </lineage>
</organism>
<proteinExistence type="inferred from homology"/>
<evidence type="ECO:0000256" key="1">
    <source>
        <dbReference type="ARBA" id="ARBA00005417"/>
    </source>
</evidence>
<accession>A0ABS6F015</accession>